<dbReference type="InterPro" id="IPR050297">
    <property type="entry name" value="LipidA_mod_glycosyltrf_83"/>
</dbReference>
<feature type="transmembrane region" description="Helical" evidence="9">
    <location>
        <begin position="310"/>
        <end position="327"/>
    </location>
</feature>
<keyword evidence="2" id="KW-1003">Cell membrane</keyword>
<comment type="caution">
    <text evidence="12">The sequence shown here is derived from an EMBL/GenBank/DDBJ whole genome shotgun (WGS) entry which is preliminary data.</text>
</comment>
<keyword evidence="5 9" id="KW-0812">Transmembrane</keyword>
<feature type="transmembrane region" description="Helical" evidence="9">
    <location>
        <begin position="92"/>
        <end position="116"/>
    </location>
</feature>
<protein>
    <submittedName>
        <fullName evidence="12">Glycosyltransferase family 39 protein</fullName>
    </submittedName>
</protein>
<feature type="compositionally biased region" description="Gly residues" evidence="8">
    <location>
        <begin position="553"/>
        <end position="570"/>
    </location>
</feature>
<evidence type="ECO:0000259" key="11">
    <source>
        <dbReference type="Pfam" id="PF24878"/>
    </source>
</evidence>
<dbReference type="Pfam" id="PF13231">
    <property type="entry name" value="PMT_2"/>
    <property type="match status" value="1"/>
</dbReference>
<evidence type="ECO:0000256" key="5">
    <source>
        <dbReference type="ARBA" id="ARBA00022692"/>
    </source>
</evidence>
<feature type="transmembrane region" description="Helical" evidence="9">
    <location>
        <begin position="122"/>
        <end position="145"/>
    </location>
</feature>
<feature type="transmembrane region" description="Helical" evidence="9">
    <location>
        <begin position="22"/>
        <end position="41"/>
    </location>
</feature>
<dbReference type="InterPro" id="IPR038731">
    <property type="entry name" value="RgtA/B/C-like"/>
</dbReference>
<gene>
    <name evidence="12" type="ORF">ACFP3H_20780</name>
</gene>
<reference evidence="13" key="1">
    <citation type="journal article" date="2019" name="Int. J. Syst. Evol. Microbiol.">
        <title>The Global Catalogue of Microorganisms (GCM) 10K type strain sequencing project: providing services to taxonomists for standard genome sequencing and annotation.</title>
        <authorList>
            <consortium name="The Broad Institute Genomics Platform"/>
            <consortium name="The Broad Institute Genome Sequencing Center for Infectious Disease"/>
            <person name="Wu L."/>
            <person name="Ma J."/>
        </authorList>
    </citation>
    <scope>NUCLEOTIDE SEQUENCE [LARGE SCALE GENOMIC DNA]</scope>
    <source>
        <strain evidence="13">CCUG 36956</strain>
    </source>
</reference>
<feature type="domain" description="Putative mannosyltransferase YkcA/B-like C-terminal" evidence="11">
    <location>
        <begin position="579"/>
        <end position="668"/>
    </location>
</feature>
<keyword evidence="3" id="KW-0328">Glycosyltransferase</keyword>
<evidence type="ECO:0000256" key="3">
    <source>
        <dbReference type="ARBA" id="ARBA00022676"/>
    </source>
</evidence>
<feature type="transmembrane region" description="Helical" evidence="9">
    <location>
        <begin position="152"/>
        <end position="170"/>
    </location>
</feature>
<feature type="transmembrane region" description="Helical" evidence="9">
    <location>
        <begin position="392"/>
        <end position="413"/>
    </location>
</feature>
<dbReference type="RefSeq" id="WP_378608519.1">
    <property type="nucleotide sequence ID" value="NZ_JBHSQN010000014.1"/>
</dbReference>
<dbReference type="Proteomes" id="UP001596223">
    <property type="component" value="Unassembled WGS sequence"/>
</dbReference>
<keyword evidence="6 9" id="KW-1133">Transmembrane helix</keyword>
<evidence type="ECO:0000259" key="10">
    <source>
        <dbReference type="Pfam" id="PF13231"/>
    </source>
</evidence>
<feature type="compositionally biased region" description="Low complexity" evidence="8">
    <location>
        <begin position="536"/>
        <end position="552"/>
    </location>
</feature>
<evidence type="ECO:0000256" key="9">
    <source>
        <dbReference type="SAM" id="Phobius"/>
    </source>
</evidence>
<comment type="subcellular location">
    <subcellularLocation>
        <location evidence="1">Cell membrane</location>
        <topology evidence="1">Multi-pass membrane protein</topology>
    </subcellularLocation>
</comment>
<feature type="transmembrane region" description="Helical" evidence="9">
    <location>
        <begin position="339"/>
        <end position="359"/>
    </location>
</feature>
<name>A0ABW1JY10_9NOCA</name>
<evidence type="ECO:0000256" key="7">
    <source>
        <dbReference type="ARBA" id="ARBA00023136"/>
    </source>
</evidence>
<dbReference type="InterPro" id="IPR056785">
    <property type="entry name" value="YkcA/B-like_C"/>
</dbReference>
<evidence type="ECO:0000256" key="8">
    <source>
        <dbReference type="SAM" id="MobiDB-lite"/>
    </source>
</evidence>
<evidence type="ECO:0000313" key="13">
    <source>
        <dbReference type="Proteomes" id="UP001596223"/>
    </source>
</evidence>
<evidence type="ECO:0000256" key="6">
    <source>
        <dbReference type="ARBA" id="ARBA00022989"/>
    </source>
</evidence>
<feature type="transmembrane region" description="Helical" evidence="9">
    <location>
        <begin position="176"/>
        <end position="206"/>
    </location>
</feature>
<keyword evidence="13" id="KW-1185">Reference proteome</keyword>
<keyword evidence="4" id="KW-0808">Transferase</keyword>
<dbReference type="PANTHER" id="PTHR33908">
    <property type="entry name" value="MANNOSYLTRANSFERASE YKCB-RELATED"/>
    <property type="match status" value="1"/>
</dbReference>
<keyword evidence="7 9" id="KW-0472">Membrane</keyword>
<evidence type="ECO:0000256" key="1">
    <source>
        <dbReference type="ARBA" id="ARBA00004651"/>
    </source>
</evidence>
<dbReference type="Pfam" id="PF24878">
    <property type="entry name" value="YkcB_C"/>
    <property type="match status" value="1"/>
</dbReference>
<evidence type="ECO:0000313" key="12">
    <source>
        <dbReference type="EMBL" id="MFC6013498.1"/>
    </source>
</evidence>
<feature type="transmembrane region" description="Helical" evidence="9">
    <location>
        <begin position="218"/>
        <end position="237"/>
    </location>
</feature>
<evidence type="ECO:0000256" key="2">
    <source>
        <dbReference type="ARBA" id="ARBA00022475"/>
    </source>
</evidence>
<dbReference type="EMBL" id="JBHSQN010000014">
    <property type="protein sequence ID" value="MFC6013498.1"/>
    <property type="molecule type" value="Genomic_DNA"/>
</dbReference>
<dbReference type="PANTHER" id="PTHR33908:SF3">
    <property type="entry name" value="UNDECAPRENYL PHOSPHATE-ALPHA-4-AMINO-4-DEOXY-L-ARABINOSE ARABINOSYL TRANSFERASE"/>
    <property type="match status" value="1"/>
</dbReference>
<feature type="compositionally biased region" description="Gly residues" evidence="8">
    <location>
        <begin position="484"/>
        <end position="507"/>
    </location>
</feature>
<organism evidence="12 13">
    <name type="scientific">Nocardia lasii</name>
    <dbReference type="NCBI Taxonomy" id="1616107"/>
    <lineage>
        <taxon>Bacteria</taxon>
        <taxon>Bacillati</taxon>
        <taxon>Actinomycetota</taxon>
        <taxon>Actinomycetes</taxon>
        <taxon>Mycobacteriales</taxon>
        <taxon>Nocardiaceae</taxon>
        <taxon>Nocardia</taxon>
    </lineage>
</organism>
<accession>A0ABW1JY10</accession>
<proteinExistence type="predicted"/>
<feature type="domain" description="Glycosyltransferase RgtA/B/C/D-like" evidence="10">
    <location>
        <begin position="77"/>
        <end position="234"/>
    </location>
</feature>
<evidence type="ECO:0000256" key="4">
    <source>
        <dbReference type="ARBA" id="ARBA00022679"/>
    </source>
</evidence>
<feature type="transmembrane region" description="Helical" evidence="9">
    <location>
        <begin position="447"/>
        <end position="465"/>
    </location>
</feature>
<feature type="transmembrane region" description="Helical" evidence="9">
    <location>
        <begin position="419"/>
        <end position="440"/>
    </location>
</feature>
<sequence length="687" mass="70303">MTETLVSPVDGSVSGRPRWERTALVALLLGTLVAYLINLSANGWANNFYAAAVQAGSRSWEAFFFGSSDAANSITVDKPPASLWVMELSVRVFGLSSWSMLVPQVLLGVASVALLWATVRRAFGPAAGLIAGAVLAVTPVAVLMFRFNNPDALLVLLMVAAAWAMTRAVADGRWRWLVLTGGLIGLGFLAKQLQVLLVVPALALTYLIAGPPKLGKRVAQLCAAGAAMVVAAGWWLLTVELWPADSRPWIGGSHENSIIELTLGYNGLGRLNGNERGSVGPGGELPAGGNGMWGSTGITRMFEPAQGGQIAWLIPAALVALVVGLVLRGRAPRTDRRRAALILWGGWLLVTGLVFSFMAGIFHQYYTVALAPAVAALVGIGAVRMWAARDRVWVRGATAVALGLTTATAWMLLSRSASFLPWLRWAILVVGVITTVALLFPLARRQSVLVALAAVFVGLAGPVAYSVDTLASAHSGSIPSAGPNAGGMHGPGMRPGGDGRMGSGADGSDGFAAPGSTPPDGTRGGAAFPRGGWQGGVAPDGSAPGAAADGSTPGAGAGGERAGGPGGLLGGSRPSDQVVALLEQDGTNYTWVAATVGSNSAAGYQLATELPVMPIGGFNGSDPSPGLEQFQRYVAEGEIHYFVAGGHGGPGGGSASTSSAITAWVTANFTATTVDGVTLYDLTQPTA</sequence>
<feature type="transmembrane region" description="Helical" evidence="9">
    <location>
        <begin position="365"/>
        <end position="385"/>
    </location>
</feature>
<feature type="region of interest" description="Disordered" evidence="8">
    <location>
        <begin position="481"/>
        <end position="572"/>
    </location>
</feature>